<evidence type="ECO:0000259" key="5">
    <source>
        <dbReference type="Pfam" id="PF07687"/>
    </source>
</evidence>
<protein>
    <recommendedName>
        <fullName evidence="5">Peptidase M20 dimerisation domain-containing protein</fullName>
    </recommendedName>
</protein>
<reference evidence="6" key="1">
    <citation type="submission" date="2021-01" db="EMBL/GenBank/DDBJ databases">
        <authorList>
            <person name="Corre E."/>
            <person name="Pelletier E."/>
            <person name="Niang G."/>
            <person name="Scheremetjew M."/>
            <person name="Finn R."/>
            <person name="Kale V."/>
            <person name="Holt S."/>
            <person name="Cochrane G."/>
            <person name="Meng A."/>
            <person name="Brown T."/>
            <person name="Cohen L."/>
        </authorList>
    </citation>
    <scope>NUCLEOTIDE SEQUENCE</scope>
    <source>
        <strain evidence="6">GSO104</strain>
    </source>
</reference>
<accession>A0A7S4W3E9</accession>
<organism evidence="6">
    <name type="scientific">Ditylum brightwellii</name>
    <dbReference type="NCBI Taxonomy" id="49249"/>
    <lineage>
        <taxon>Eukaryota</taxon>
        <taxon>Sar</taxon>
        <taxon>Stramenopiles</taxon>
        <taxon>Ochrophyta</taxon>
        <taxon>Bacillariophyta</taxon>
        <taxon>Mediophyceae</taxon>
        <taxon>Lithodesmiophycidae</taxon>
        <taxon>Lithodesmiales</taxon>
        <taxon>Lithodesmiaceae</taxon>
        <taxon>Ditylum</taxon>
    </lineage>
</organism>
<feature type="domain" description="Peptidase M20 dimerisation" evidence="5">
    <location>
        <begin position="286"/>
        <end position="377"/>
    </location>
</feature>
<evidence type="ECO:0000256" key="2">
    <source>
        <dbReference type="ARBA" id="ARBA00022801"/>
    </source>
</evidence>
<evidence type="ECO:0000256" key="3">
    <source>
        <dbReference type="SAM" id="MobiDB-lite"/>
    </source>
</evidence>
<dbReference type="FunFam" id="3.30.70.360:FF:000001">
    <property type="entry name" value="N-acetyldiaminopimelate deacetylase"/>
    <property type="match status" value="1"/>
</dbReference>
<dbReference type="Gene3D" id="3.30.70.360">
    <property type="match status" value="1"/>
</dbReference>
<evidence type="ECO:0000313" key="6">
    <source>
        <dbReference type="EMBL" id="CAE4637891.1"/>
    </source>
</evidence>
<dbReference type="SUPFAM" id="SSF55031">
    <property type="entry name" value="Bacterial exopeptidase dimerisation domain"/>
    <property type="match status" value="1"/>
</dbReference>
<dbReference type="Pfam" id="PF07687">
    <property type="entry name" value="M20_dimer"/>
    <property type="match status" value="1"/>
</dbReference>
<comment type="similarity">
    <text evidence="1">Belongs to the peptidase M20 family.</text>
</comment>
<dbReference type="AlphaFoldDB" id="A0A7S4W3E9"/>
<dbReference type="Pfam" id="PF01546">
    <property type="entry name" value="Peptidase_M20"/>
    <property type="match status" value="1"/>
</dbReference>
<keyword evidence="2" id="KW-0378">Hydrolase</keyword>
<feature type="chain" id="PRO_5030548749" description="Peptidase M20 dimerisation domain-containing protein" evidence="4">
    <location>
        <begin position="16"/>
        <end position="515"/>
    </location>
</feature>
<dbReference type="InterPro" id="IPR036264">
    <property type="entry name" value="Bact_exopeptidase_dim_dom"/>
</dbReference>
<sequence length="515" mass="55829">MKRLILLLLLSPIACTSIPFKKVKPNENVQDETKEDPTISSVRGAASKLTTLNDPNTDTQPSLPTLIESFFQTPSEISSLKETLHIHSNTAEMKTFLQTTRRALHRKPELMYELPTTSNTIQSILDELDIKYTTGWAKNTHPDVYPGTGGYGIVAHIGTMSPNQPCLILRADMDALPILESTPHIETFKSTQDGKMHACGHDGHVTMLLGAAALLKKMESEIEGTVRLVFQPAEEGGAGMKRMVEEGVVTLSPEAKLGFGMHVWPGLPTGTIAAKPGTQMAAAEMFEMTIIGKGGHAAMPHLTIDPIVTASSLILNLQSIISRTISPLDSGVISVTAMNAGDAFNVIPAHAVIKGTIRALTEEMLLSLRQKVDDMAHNTATVHQCNVTISYSPDYYLPSINDPTLFPWSKSVGELVSHEGIVRDVEATMGGEDFAFLANEIPSTFFLLGQGSGGEHNIEKYAVPRTDYGLHHPSFALDEEVLPIGVELHVNLALRGLKKLLMGEDGDDESIAEEL</sequence>
<dbReference type="InterPro" id="IPR011650">
    <property type="entry name" value="Peptidase_M20_dimer"/>
</dbReference>
<feature type="signal peptide" evidence="4">
    <location>
        <begin position="1"/>
        <end position="15"/>
    </location>
</feature>
<feature type="compositionally biased region" description="Polar residues" evidence="3">
    <location>
        <begin position="48"/>
        <end position="59"/>
    </location>
</feature>
<dbReference type="Gene3D" id="3.40.630.10">
    <property type="entry name" value="Zn peptidases"/>
    <property type="match status" value="1"/>
</dbReference>
<proteinExistence type="inferred from homology"/>
<gene>
    <name evidence="6" type="ORF">DBRI00130_LOCUS31063</name>
</gene>
<keyword evidence="4" id="KW-0732">Signal</keyword>
<evidence type="ECO:0000256" key="1">
    <source>
        <dbReference type="ARBA" id="ARBA00006153"/>
    </source>
</evidence>
<dbReference type="GO" id="GO:0016787">
    <property type="term" value="F:hydrolase activity"/>
    <property type="evidence" value="ECO:0007669"/>
    <property type="project" value="UniProtKB-KW"/>
</dbReference>
<dbReference type="PANTHER" id="PTHR11014:SF63">
    <property type="entry name" value="METALLOPEPTIDASE, PUTATIVE (AFU_ORTHOLOGUE AFUA_6G09600)-RELATED"/>
    <property type="match status" value="1"/>
</dbReference>
<dbReference type="EMBL" id="HBNS01039876">
    <property type="protein sequence ID" value="CAE4637891.1"/>
    <property type="molecule type" value="Transcribed_RNA"/>
</dbReference>
<dbReference type="SUPFAM" id="SSF53187">
    <property type="entry name" value="Zn-dependent exopeptidases"/>
    <property type="match status" value="1"/>
</dbReference>
<evidence type="ECO:0000256" key="4">
    <source>
        <dbReference type="SAM" id="SignalP"/>
    </source>
</evidence>
<dbReference type="InterPro" id="IPR017439">
    <property type="entry name" value="Amidohydrolase"/>
</dbReference>
<dbReference type="PANTHER" id="PTHR11014">
    <property type="entry name" value="PEPTIDASE M20 FAMILY MEMBER"/>
    <property type="match status" value="1"/>
</dbReference>
<dbReference type="NCBIfam" id="TIGR01891">
    <property type="entry name" value="amidohydrolases"/>
    <property type="match status" value="1"/>
</dbReference>
<feature type="region of interest" description="Disordered" evidence="3">
    <location>
        <begin position="27"/>
        <end position="59"/>
    </location>
</feature>
<name>A0A7S4W3E9_9STRA</name>
<dbReference type="InterPro" id="IPR002933">
    <property type="entry name" value="Peptidase_M20"/>
</dbReference>